<organism evidence="1 2">
    <name type="scientific">Allacma fusca</name>
    <dbReference type="NCBI Taxonomy" id="39272"/>
    <lineage>
        <taxon>Eukaryota</taxon>
        <taxon>Metazoa</taxon>
        <taxon>Ecdysozoa</taxon>
        <taxon>Arthropoda</taxon>
        <taxon>Hexapoda</taxon>
        <taxon>Collembola</taxon>
        <taxon>Symphypleona</taxon>
        <taxon>Sminthuridae</taxon>
        <taxon>Allacma</taxon>
    </lineage>
</organism>
<accession>A0A8J2PA75</accession>
<reference evidence="1" key="1">
    <citation type="submission" date="2021-06" db="EMBL/GenBank/DDBJ databases">
        <authorList>
            <person name="Hodson N. C."/>
            <person name="Mongue J. A."/>
            <person name="Jaron S. K."/>
        </authorList>
    </citation>
    <scope>NUCLEOTIDE SEQUENCE</scope>
</reference>
<evidence type="ECO:0000313" key="1">
    <source>
        <dbReference type="EMBL" id="CAG7820631.1"/>
    </source>
</evidence>
<gene>
    <name evidence="1" type="ORF">AFUS01_LOCUS31015</name>
</gene>
<dbReference type="AlphaFoldDB" id="A0A8J2PA75"/>
<dbReference type="OrthoDB" id="546450at2759"/>
<protein>
    <submittedName>
        <fullName evidence="1">Uncharacterized protein</fullName>
    </submittedName>
</protein>
<name>A0A8J2PA75_9HEXA</name>
<dbReference type="EMBL" id="CAJVCH010485243">
    <property type="protein sequence ID" value="CAG7820631.1"/>
    <property type="molecule type" value="Genomic_DNA"/>
</dbReference>
<proteinExistence type="predicted"/>
<comment type="caution">
    <text evidence="1">The sequence shown here is derived from an EMBL/GenBank/DDBJ whole genome shotgun (WGS) entry which is preliminary data.</text>
</comment>
<feature type="non-terminal residue" evidence="1">
    <location>
        <position position="1"/>
    </location>
</feature>
<evidence type="ECO:0000313" key="2">
    <source>
        <dbReference type="Proteomes" id="UP000708208"/>
    </source>
</evidence>
<feature type="non-terminal residue" evidence="1">
    <location>
        <position position="33"/>
    </location>
</feature>
<keyword evidence="2" id="KW-1185">Reference proteome</keyword>
<sequence length="33" mass="3724">MTYVPTNQTRFEDTALVSGWGRMSEKGKFSDAL</sequence>
<dbReference type="Proteomes" id="UP000708208">
    <property type="component" value="Unassembled WGS sequence"/>
</dbReference>